<comment type="caution">
    <text evidence="6">The sequence shown here is derived from an EMBL/GenBank/DDBJ whole genome shotgun (WGS) entry which is preliminary data.</text>
</comment>
<protein>
    <submittedName>
        <fullName evidence="6">Phage integrase</fullName>
    </submittedName>
</protein>
<keyword evidence="2" id="KW-0238">DNA-binding</keyword>
<proteinExistence type="inferred from homology"/>
<dbReference type="InterPro" id="IPR002104">
    <property type="entry name" value="Integrase_catalytic"/>
</dbReference>
<evidence type="ECO:0000313" key="6">
    <source>
        <dbReference type="EMBL" id="OTO09692.1"/>
    </source>
</evidence>
<dbReference type="GO" id="GO:0015074">
    <property type="term" value="P:DNA integration"/>
    <property type="evidence" value="ECO:0007669"/>
    <property type="project" value="InterPro"/>
</dbReference>
<dbReference type="Pfam" id="PF00589">
    <property type="entry name" value="Phage_integrase"/>
    <property type="match status" value="1"/>
</dbReference>
<dbReference type="EMBL" id="NGLE01000001">
    <property type="protein sequence ID" value="OTO09692.1"/>
    <property type="molecule type" value="Genomic_DNA"/>
</dbReference>
<name>A0A242CIT3_9ENTE</name>
<evidence type="ECO:0000313" key="7">
    <source>
        <dbReference type="Proteomes" id="UP000195139"/>
    </source>
</evidence>
<dbReference type="CDD" id="cd01189">
    <property type="entry name" value="INT_ICEBs1_C_like"/>
    <property type="match status" value="1"/>
</dbReference>
<accession>A0A242CIT3</accession>
<dbReference type="STRING" id="1834181.A5880_000372"/>
<sequence>MQDIEAWMFELSQTATRNSRKKDDKETLSKSYINRILGHLRIILERAVKEGLIEKNPVDKVSHFPVENKKVDFWEVQEFKQVMSVISEDSIQNQHRKMMVELLFYSGIRIGELQALSWANVNLKKRQITIEKTLIYNGKDDWYFSTPKSKKTFRTIGIGKSLSKKLANWKKLQKMVGHFEYVSQLDGTFTPNYSFSTWLKDAARKAGIKPIKLHSLRHSHVALLVDQNMQPLAIQERMGHATIQITLGTYGHLYAKSDQQVVEAIDSLLDKPEI</sequence>
<dbReference type="Gene3D" id="1.10.443.10">
    <property type="entry name" value="Intergrase catalytic core"/>
    <property type="match status" value="1"/>
</dbReference>
<dbReference type="SUPFAM" id="SSF56349">
    <property type="entry name" value="DNA breaking-rejoining enzymes"/>
    <property type="match status" value="1"/>
</dbReference>
<evidence type="ECO:0000256" key="2">
    <source>
        <dbReference type="ARBA" id="ARBA00023125"/>
    </source>
</evidence>
<dbReference type="GO" id="GO:0003677">
    <property type="term" value="F:DNA binding"/>
    <property type="evidence" value="ECO:0007669"/>
    <property type="project" value="UniProtKB-KW"/>
</dbReference>
<reference evidence="6" key="1">
    <citation type="submission" date="2017-05" db="EMBL/GenBank/DDBJ databases">
        <title>The Genome Sequence of Enterococcus sp. 4G2_DIV0659.</title>
        <authorList>
            <consortium name="The Broad Institute Genomics Platform"/>
            <consortium name="The Broad Institute Genomic Center for Infectious Diseases"/>
            <person name="Earl A."/>
            <person name="Manson A."/>
            <person name="Schwartman J."/>
            <person name="Gilmore M."/>
            <person name="Abouelleil A."/>
            <person name="Cao P."/>
            <person name="Chapman S."/>
            <person name="Cusick C."/>
            <person name="Shea T."/>
            <person name="Young S."/>
            <person name="Neafsey D."/>
            <person name="Nusbaum C."/>
            <person name="Birren B."/>
        </authorList>
    </citation>
    <scope>NUCLEOTIDE SEQUENCE [LARGE SCALE GENOMIC DNA]</scope>
    <source>
        <strain evidence="6">4G2_DIV0659</strain>
    </source>
</reference>
<dbReference type="Proteomes" id="UP000195139">
    <property type="component" value="Unassembled WGS sequence"/>
</dbReference>
<dbReference type="InterPro" id="IPR050090">
    <property type="entry name" value="Tyrosine_recombinase_XerCD"/>
</dbReference>
<dbReference type="PANTHER" id="PTHR30349:SF64">
    <property type="entry name" value="PROPHAGE INTEGRASE INTD-RELATED"/>
    <property type="match status" value="1"/>
</dbReference>
<feature type="domain" description="Tyr recombinase" evidence="4">
    <location>
        <begin position="69"/>
        <end position="263"/>
    </location>
</feature>
<evidence type="ECO:0000259" key="4">
    <source>
        <dbReference type="PROSITE" id="PS51898"/>
    </source>
</evidence>
<keyword evidence="3" id="KW-0233">DNA recombination</keyword>
<evidence type="ECO:0000313" key="5">
    <source>
        <dbReference type="EMBL" id="MEI5994882.1"/>
    </source>
</evidence>
<dbReference type="Gene3D" id="1.10.150.130">
    <property type="match status" value="1"/>
</dbReference>
<dbReference type="InterPro" id="IPR013762">
    <property type="entry name" value="Integrase-like_cat_sf"/>
</dbReference>
<evidence type="ECO:0000256" key="3">
    <source>
        <dbReference type="ARBA" id="ARBA00023172"/>
    </source>
</evidence>
<gene>
    <name evidence="6" type="ORF">A5880_000372</name>
    <name evidence="5" type="ORF">A5880_002469</name>
</gene>
<dbReference type="GO" id="GO:0006310">
    <property type="term" value="P:DNA recombination"/>
    <property type="evidence" value="ECO:0007669"/>
    <property type="project" value="UniProtKB-KW"/>
</dbReference>
<keyword evidence="7" id="KW-1185">Reference proteome</keyword>
<dbReference type="PROSITE" id="PS51898">
    <property type="entry name" value="TYR_RECOMBINASE"/>
    <property type="match status" value="1"/>
</dbReference>
<dbReference type="AlphaFoldDB" id="A0A242CIT3"/>
<organism evidence="6">
    <name type="scientific">Candidatus Enterococcus mansonii</name>
    <dbReference type="NCBI Taxonomy" id="1834181"/>
    <lineage>
        <taxon>Bacteria</taxon>
        <taxon>Bacillati</taxon>
        <taxon>Bacillota</taxon>
        <taxon>Bacilli</taxon>
        <taxon>Lactobacillales</taxon>
        <taxon>Enterococcaceae</taxon>
        <taxon>Enterococcus</taxon>
    </lineage>
</organism>
<dbReference type="EMBL" id="NGLE02000001">
    <property type="protein sequence ID" value="MEI5994882.1"/>
    <property type="molecule type" value="Genomic_DNA"/>
</dbReference>
<dbReference type="InterPro" id="IPR011010">
    <property type="entry name" value="DNA_brk_join_enz"/>
</dbReference>
<reference evidence="5 7" key="2">
    <citation type="submission" date="2018-07" db="EMBL/GenBank/DDBJ databases">
        <title>The Genome Sequence of Enterococcus sp. DIV0659b.</title>
        <authorList>
            <consortium name="The Broad Institute Genomics Platform"/>
            <consortium name="The Broad Institute Genomic Center for Infectious Diseases"/>
            <person name="Earl A."/>
            <person name="Manson A."/>
            <person name="Schwartman J."/>
            <person name="Gilmore M."/>
            <person name="Abouelleil A."/>
            <person name="Cao P."/>
            <person name="Chapman S."/>
            <person name="Cusick C."/>
            <person name="Shea T."/>
            <person name="Young S."/>
            <person name="Neafsey D."/>
            <person name="Nusbaum C."/>
            <person name="Birren B."/>
        </authorList>
    </citation>
    <scope>NUCLEOTIDE SEQUENCE [LARGE SCALE GENOMIC DNA]</scope>
    <source>
        <strain evidence="5 7">4G2_DIV0659</strain>
    </source>
</reference>
<dbReference type="PANTHER" id="PTHR30349">
    <property type="entry name" value="PHAGE INTEGRASE-RELATED"/>
    <property type="match status" value="1"/>
</dbReference>
<comment type="similarity">
    <text evidence="1">Belongs to the 'phage' integrase family.</text>
</comment>
<dbReference type="InterPro" id="IPR010998">
    <property type="entry name" value="Integrase_recombinase_N"/>
</dbReference>
<evidence type="ECO:0000256" key="1">
    <source>
        <dbReference type="ARBA" id="ARBA00008857"/>
    </source>
</evidence>